<keyword evidence="3" id="KW-1185">Reference proteome</keyword>
<dbReference type="PANTHER" id="PTHR45824">
    <property type="entry name" value="GH16843P"/>
    <property type="match status" value="1"/>
</dbReference>
<gene>
    <name evidence="2" type="ORF">BDP27DRAFT_1327623</name>
</gene>
<feature type="domain" description="CRAL-TRIO" evidence="1">
    <location>
        <begin position="141"/>
        <end position="275"/>
    </location>
</feature>
<name>A0A9P5U6Z4_9AGAR</name>
<dbReference type="Gene3D" id="3.40.525.10">
    <property type="entry name" value="CRAL-TRIO lipid binding domain"/>
    <property type="match status" value="1"/>
</dbReference>
<dbReference type="SUPFAM" id="SSF46938">
    <property type="entry name" value="CRAL/TRIO N-terminal domain"/>
    <property type="match status" value="1"/>
</dbReference>
<dbReference type="Pfam" id="PF03765">
    <property type="entry name" value="CRAL_TRIO_N"/>
    <property type="match status" value="1"/>
</dbReference>
<dbReference type="PANTHER" id="PTHR45824:SF29">
    <property type="entry name" value="GH16843P"/>
    <property type="match status" value="1"/>
</dbReference>
<comment type="caution">
    <text evidence="2">The sequence shown here is derived from an EMBL/GenBank/DDBJ whole genome shotgun (WGS) entry which is preliminary data.</text>
</comment>
<dbReference type="InterPro" id="IPR001251">
    <property type="entry name" value="CRAL-TRIO_dom"/>
</dbReference>
<evidence type="ECO:0000313" key="2">
    <source>
        <dbReference type="EMBL" id="KAF9068269.1"/>
    </source>
</evidence>
<dbReference type="Pfam" id="PF00650">
    <property type="entry name" value="CRAL_TRIO"/>
    <property type="match status" value="1"/>
</dbReference>
<proteinExistence type="predicted"/>
<dbReference type="EMBL" id="JADNRY010000063">
    <property type="protein sequence ID" value="KAF9068269.1"/>
    <property type="molecule type" value="Genomic_DNA"/>
</dbReference>
<dbReference type="InterPro" id="IPR011074">
    <property type="entry name" value="CRAL/TRIO_N_dom"/>
</dbReference>
<dbReference type="GO" id="GO:0008526">
    <property type="term" value="F:phosphatidylinositol transfer activity"/>
    <property type="evidence" value="ECO:0007669"/>
    <property type="project" value="TreeGrafter"/>
</dbReference>
<dbReference type="PROSITE" id="PS50191">
    <property type="entry name" value="CRAL_TRIO"/>
    <property type="match status" value="1"/>
</dbReference>
<reference evidence="2" key="1">
    <citation type="submission" date="2020-11" db="EMBL/GenBank/DDBJ databases">
        <authorList>
            <consortium name="DOE Joint Genome Institute"/>
            <person name="Ahrendt S."/>
            <person name="Riley R."/>
            <person name="Andreopoulos W."/>
            <person name="Labutti K."/>
            <person name="Pangilinan J."/>
            <person name="Ruiz-Duenas F.J."/>
            <person name="Barrasa J.M."/>
            <person name="Sanchez-Garcia M."/>
            <person name="Camarero S."/>
            <person name="Miyauchi S."/>
            <person name="Serrano A."/>
            <person name="Linde D."/>
            <person name="Babiker R."/>
            <person name="Drula E."/>
            <person name="Ayuso-Fernandez I."/>
            <person name="Pacheco R."/>
            <person name="Padilla G."/>
            <person name="Ferreira P."/>
            <person name="Barriuso J."/>
            <person name="Kellner H."/>
            <person name="Castanera R."/>
            <person name="Alfaro M."/>
            <person name="Ramirez L."/>
            <person name="Pisabarro A.G."/>
            <person name="Kuo A."/>
            <person name="Tritt A."/>
            <person name="Lipzen A."/>
            <person name="He G."/>
            <person name="Yan M."/>
            <person name="Ng V."/>
            <person name="Cullen D."/>
            <person name="Martin F."/>
            <person name="Rosso M.-N."/>
            <person name="Henrissat B."/>
            <person name="Hibbett D."/>
            <person name="Martinez A.T."/>
            <person name="Grigoriev I.V."/>
        </authorList>
    </citation>
    <scope>NUCLEOTIDE SEQUENCE</scope>
    <source>
        <strain evidence="2">AH 40177</strain>
    </source>
</reference>
<organism evidence="2 3">
    <name type="scientific">Rhodocollybia butyracea</name>
    <dbReference type="NCBI Taxonomy" id="206335"/>
    <lineage>
        <taxon>Eukaryota</taxon>
        <taxon>Fungi</taxon>
        <taxon>Dikarya</taxon>
        <taxon>Basidiomycota</taxon>
        <taxon>Agaricomycotina</taxon>
        <taxon>Agaricomycetes</taxon>
        <taxon>Agaricomycetidae</taxon>
        <taxon>Agaricales</taxon>
        <taxon>Marasmiineae</taxon>
        <taxon>Omphalotaceae</taxon>
        <taxon>Rhodocollybia</taxon>
    </lineage>
</organism>
<dbReference type="Proteomes" id="UP000772434">
    <property type="component" value="Unassembled WGS sequence"/>
</dbReference>
<dbReference type="SMART" id="SM00516">
    <property type="entry name" value="SEC14"/>
    <property type="match status" value="1"/>
</dbReference>
<protein>
    <submittedName>
        <fullName evidence="2">CRAL-TRIO domain-containing protein</fullName>
    </submittedName>
</protein>
<dbReference type="AlphaFoldDB" id="A0A9P5U6Z4"/>
<accession>A0A9P5U6Z4</accession>
<dbReference type="SMART" id="SM01100">
    <property type="entry name" value="CRAL_TRIO_N"/>
    <property type="match status" value="1"/>
</dbReference>
<evidence type="ECO:0000259" key="1">
    <source>
        <dbReference type="PROSITE" id="PS50191"/>
    </source>
</evidence>
<sequence length="359" mass="41502">MDTKVYAPLPPPGEKELISLPELKPEQVNMQEKIQGHFTKDGYTLPGVESGGELMEEEKFWLSYECQFRYLRATKWKVDDAIKRLESTLKWRREFGLYAHITPEYIEPEVSYCGTKIFRSNMCSVGCDRQRNTIRLRHIWKTGFYMIPSRQNTTEATRQIEFAVWMLERCIDLMDEGVESLDLLINFADKAKNPSMSTSRTVLSILQNHYPERLGKALVINVPYLVNMFFKIITPFIDPVTVQKLKFNPNVVKDKIFVEDQVMKDFWGGNQDFEYDHAKYWPALVQLCQTRKAAWMENWKELGGTIGIHESDYKNTTEGTLEKTPTVSEPVEEAIDDIDEASLEEEEGAPASEEVVDIA</sequence>
<dbReference type="SUPFAM" id="SSF52087">
    <property type="entry name" value="CRAL/TRIO domain"/>
    <property type="match status" value="1"/>
</dbReference>
<dbReference type="InterPro" id="IPR052578">
    <property type="entry name" value="PI_Transfer_CRAL-TRIO"/>
</dbReference>
<dbReference type="InterPro" id="IPR036865">
    <property type="entry name" value="CRAL-TRIO_dom_sf"/>
</dbReference>
<dbReference type="InterPro" id="IPR036273">
    <property type="entry name" value="CRAL/TRIO_N_dom_sf"/>
</dbReference>
<dbReference type="CDD" id="cd00170">
    <property type="entry name" value="SEC14"/>
    <property type="match status" value="1"/>
</dbReference>
<evidence type="ECO:0000313" key="3">
    <source>
        <dbReference type="Proteomes" id="UP000772434"/>
    </source>
</evidence>
<dbReference type="OrthoDB" id="75724at2759"/>